<evidence type="ECO:0000259" key="1">
    <source>
        <dbReference type="Pfam" id="PF01850"/>
    </source>
</evidence>
<accession>Q025D0</accession>
<dbReference type="InterPro" id="IPR002716">
    <property type="entry name" value="PIN_dom"/>
</dbReference>
<dbReference type="EMBL" id="CP000473">
    <property type="protein sequence ID" value="ABJ83396.1"/>
    <property type="molecule type" value="Genomic_DNA"/>
</dbReference>
<organism evidence="2">
    <name type="scientific">Solibacter usitatus (strain Ellin6076)</name>
    <dbReference type="NCBI Taxonomy" id="234267"/>
    <lineage>
        <taxon>Bacteria</taxon>
        <taxon>Pseudomonadati</taxon>
        <taxon>Acidobacteriota</taxon>
        <taxon>Terriglobia</taxon>
        <taxon>Bryobacterales</taxon>
        <taxon>Solibacteraceae</taxon>
        <taxon>Candidatus Solibacter</taxon>
    </lineage>
</organism>
<dbReference type="STRING" id="234267.Acid_2407"/>
<dbReference type="InParanoid" id="Q025D0"/>
<dbReference type="OrthoDB" id="129623at2"/>
<dbReference type="KEGG" id="sus:Acid_2407"/>
<protein>
    <submittedName>
        <fullName evidence="2">PilT protein domain protein</fullName>
    </submittedName>
</protein>
<dbReference type="PANTHER" id="PTHR36173">
    <property type="entry name" value="RIBONUCLEASE VAPC16-RELATED"/>
    <property type="match status" value="1"/>
</dbReference>
<proteinExistence type="predicted"/>
<dbReference type="SUPFAM" id="SSF88723">
    <property type="entry name" value="PIN domain-like"/>
    <property type="match status" value="1"/>
</dbReference>
<dbReference type="Gene3D" id="3.40.50.1010">
    <property type="entry name" value="5'-nuclease"/>
    <property type="match status" value="1"/>
</dbReference>
<dbReference type="InterPro" id="IPR029060">
    <property type="entry name" value="PIN-like_dom_sf"/>
</dbReference>
<dbReference type="PANTHER" id="PTHR36173:SF1">
    <property type="entry name" value="RIBONUCLEASE VAPC22"/>
    <property type="match status" value="1"/>
</dbReference>
<dbReference type="Pfam" id="PF01850">
    <property type="entry name" value="PIN"/>
    <property type="match status" value="1"/>
</dbReference>
<dbReference type="InterPro" id="IPR052919">
    <property type="entry name" value="TA_system_RNase"/>
</dbReference>
<gene>
    <name evidence="2" type="ordered locus">Acid_2407</name>
</gene>
<feature type="domain" description="PIN" evidence="1">
    <location>
        <begin position="6"/>
        <end position="122"/>
    </location>
</feature>
<dbReference type="eggNOG" id="COG3744">
    <property type="taxonomic scope" value="Bacteria"/>
</dbReference>
<dbReference type="CDD" id="cd09872">
    <property type="entry name" value="PIN_Sll0205-like"/>
    <property type="match status" value="1"/>
</dbReference>
<reference evidence="2" key="1">
    <citation type="submission" date="2006-10" db="EMBL/GenBank/DDBJ databases">
        <title>Complete sequence of Solibacter usitatus Ellin6076.</title>
        <authorList>
            <consortium name="US DOE Joint Genome Institute"/>
            <person name="Copeland A."/>
            <person name="Lucas S."/>
            <person name="Lapidus A."/>
            <person name="Barry K."/>
            <person name="Detter J.C."/>
            <person name="Glavina del Rio T."/>
            <person name="Hammon N."/>
            <person name="Israni S."/>
            <person name="Dalin E."/>
            <person name="Tice H."/>
            <person name="Pitluck S."/>
            <person name="Thompson L.S."/>
            <person name="Brettin T."/>
            <person name="Bruce D."/>
            <person name="Han C."/>
            <person name="Tapia R."/>
            <person name="Gilna P."/>
            <person name="Schmutz J."/>
            <person name="Larimer F."/>
            <person name="Land M."/>
            <person name="Hauser L."/>
            <person name="Kyrpides N."/>
            <person name="Mikhailova N."/>
            <person name="Janssen P.H."/>
            <person name="Kuske C.R."/>
            <person name="Richardson P."/>
        </authorList>
    </citation>
    <scope>NUCLEOTIDE SEQUENCE</scope>
    <source>
        <strain evidence="2">Ellin6076</strain>
    </source>
</reference>
<dbReference type="HOGENOM" id="CLU_129890_2_1_0"/>
<name>Q025D0_SOLUE</name>
<sequence length="132" mass="14954">MTPQFLLDTHILIRWLSEPKKLSREQFRALEDVVRRGEYVCVSGFSLLEIALLGERRRITAGLNELFHELDTNPSIRILSLTTDVVREVSALGDALRDPADRVIVATARIHRLRLVTADQRIIASKLVGVIE</sequence>
<dbReference type="InterPro" id="IPR041705">
    <property type="entry name" value="PIN_Sll0205"/>
</dbReference>
<evidence type="ECO:0000313" key="2">
    <source>
        <dbReference type="EMBL" id="ABJ83396.1"/>
    </source>
</evidence>
<dbReference type="AlphaFoldDB" id="Q025D0"/>